<proteinExistence type="predicted"/>
<evidence type="ECO:0000313" key="2">
    <source>
        <dbReference type="EMBL" id="KQH83823.1"/>
    </source>
</evidence>
<dbReference type="RefSeq" id="WP_055467130.1">
    <property type="nucleotide sequence ID" value="NZ_LKHS01000028.1"/>
</dbReference>
<dbReference type="PANTHER" id="PTHR39586">
    <property type="entry name" value="CYTOPLASMIC PROTEIN-RELATED"/>
    <property type="match status" value="1"/>
</dbReference>
<dbReference type="InterPro" id="IPR007384">
    <property type="entry name" value="UCP006257"/>
</dbReference>
<comment type="caution">
    <text evidence="2">The sequence shown here is derived from an EMBL/GenBank/DDBJ whole genome shotgun (WGS) entry which is preliminary data.</text>
</comment>
<dbReference type="GO" id="GO:0044010">
    <property type="term" value="P:single-species biofilm formation"/>
    <property type="evidence" value="ECO:0007669"/>
    <property type="project" value="TreeGrafter"/>
</dbReference>
<name>A0A0Q2MVU8_VIBFU</name>
<sequence length="103" mass="11906">MTAATIFTLLQQLEEALRASGAWQDSAPDEQALQSTQPFAIDTLAPHEWLQWIFVPRMQQMIERQMTLPAGFTLSPYFEEAWKERQEFAAVMQVLYQLDKVSL</sequence>
<dbReference type="InterPro" id="IPR036814">
    <property type="entry name" value="YqcC-like_sf"/>
</dbReference>
<evidence type="ECO:0000313" key="3">
    <source>
        <dbReference type="Proteomes" id="UP000051221"/>
    </source>
</evidence>
<accession>A0A0Q2MVU8</accession>
<protein>
    <submittedName>
        <fullName evidence="2">Pseudouridine synthase</fullName>
    </submittedName>
</protein>
<reference evidence="2 3" key="1">
    <citation type="submission" date="2015-08" db="EMBL/GenBank/DDBJ databases">
        <title>Antibacterial properties of a collection of Vibrionaceae strains.</title>
        <authorList>
            <person name="Giubergia S."/>
        </authorList>
    </citation>
    <scope>NUCLEOTIDE SEQUENCE [LARGE SCALE GENOMIC DNA]</scope>
    <source>
        <strain evidence="2 3">S0821</strain>
    </source>
</reference>
<dbReference type="Proteomes" id="UP000051221">
    <property type="component" value="Unassembled WGS sequence"/>
</dbReference>
<feature type="domain" description="YqcC-like" evidence="1">
    <location>
        <begin position="6"/>
        <end position="100"/>
    </location>
</feature>
<gene>
    <name evidence="2" type="ORF">AMR76_21160</name>
</gene>
<keyword evidence="3" id="KW-1185">Reference proteome</keyword>
<dbReference type="FunCoup" id="A0A0Q2MVU8">
    <property type="interactions" value="36"/>
</dbReference>
<dbReference type="PIRSF" id="PIRSF006257">
    <property type="entry name" value="UCP006257"/>
    <property type="match status" value="1"/>
</dbReference>
<dbReference type="InterPro" id="IPR023376">
    <property type="entry name" value="YqcC-like_dom"/>
</dbReference>
<dbReference type="EMBL" id="LKHS01000028">
    <property type="protein sequence ID" value="KQH83823.1"/>
    <property type="molecule type" value="Genomic_DNA"/>
</dbReference>
<dbReference type="SUPFAM" id="SSF158452">
    <property type="entry name" value="YqcC-like"/>
    <property type="match status" value="1"/>
</dbReference>
<dbReference type="Gene3D" id="1.20.1440.40">
    <property type="entry name" value="YqcC-like"/>
    <property type="match status" value="1"/>
</dbReference>
<dbReference type="InParanoid" id="A0A0Q2MVU8"/>
<dbReference type="PANTHER" id="PTHR39586:SF1">
    <property type="entry name" value="CYTOPLASMIC PROTEIN"/>
    <property type="match status" value="1"/>
</dbReference>
<dbReference type="Pfam" id="PF04287">
    <property type="entry name" value="DUF446"/>
    <property type="match status" value="1"/>
</dbReference>
<evidence type="ECO:0000259" key="1">
    <source>
        <dbReference type="Pfam" id="PF04287"/>
    </source>
</evidence>
<dbReference type="AlphaFoldDB" id="A0A0Q2MVU8"/>
<organism evidence="2 3">
    <name type="scientific">Vibrio furnissii</name>
    <dbReference type="NCBI Taxonomy" id="29494"/>
    <lineage>
        <taxon>Bacteria</taxon>
        <taxon>Pseudomonadati</taxon>
        <taxon>Pseudomonadota</taxon>
        <taxon>Gammaproteobacteria</taxon>
        <taxon>Vibrionales</taxon>
        <taxon>Vibrionaceae</taxon>
        <taxon>Vibrio</taxon>
    </lineage>
</organism>